<dbReference type="Pfam" id="PF00789">
    <property type="entry name" value="UBX"/>
    <property type="match status" value="1"/>
</dbReference>
<evidence type="ECO:0000313" key="7">
    <source>
        <dbReference type="Proteomes" id="UP000193411"/>
    </source>
</evidence>
<name>A0A1Y2HTT3_9FUNG</name>
<dbReference type="EMBL" id="MCFL01000013">
    <property type="protein sequence ID" value="ORZ37374.1"/>
    <property type="molecule type" value="Genomic_DNA"/>
</dbReference>
<dbReference type="GO" id="GO:0032435">
    <property type="term" value="P:negative regulation of proteasomal ubiquitin-dependent protein catabolic process"/>
    <property type="evidence" value="ECO:0007669"/>
    <property type="project" value="TreeGrafter"/>
</dbReference>
<feature type="compositionally biased region" description="Pro residues" evidence="4">
    <location>
        <begin position="183"/>
        <end position="194"/>
    </location>
</feature>
<dbReference type="InterPro" id="IPR013087">
    <property type="entry name" value="Znf_C2H2_type"/>
</dbReference>
<gene>
    <name evidence="6" type="ORF">BCR44DRAFT_44973</name>
</gene>
<comment type="subcellular location">
    <subcellularLocation>
        <location evidence="1">Cytoplasm</location>
    </subcellularLocation>
</comment>
<dbReference type="GO" id="GO:0031397">
    <property type="term" value="P:negative regulation of protein ubiquitination"/>
    <property type="evidence" value="ECO:0007669"/>
    <property type="project" value="TreeGrafter"/>
</dbReference>
<dbReference type="Pfam" id="PF24560">
    <property type="entry name" value="zf-C2H2_OTU1_C"/>
    <property type="match status" value="1"/>
</dbReference>
<dbReference type="InterPro" id="IPR029071">
    <property type="entry name" value="Ubiquitin-like_domsf"/>
</dbReference>
<feature type="coiled-coil region" evidence="3">
    <location>
        <begin position="81"/>
        <end position="153"/>
    </location>
</feature>
<feature type="region of interest" description="Disordered" evidence="4">
    <location>
        <begin position="1"/>
        <end position="46"/>
    </location>
</feature>
<proteinExistence type="predicted"/>
<organism evidence="6 7">
    <name type="scientific">Catenaria anguillulae PL171</name>
    <dbReference type="NCBI Taxonomy" id="765915"/>
    <lineage>
        <taxon>Eukaryota</taxon>
        <taxon>Fungi</taxon>
        <taxon>Fungi incertae sedis</taxon>
        <taxon>Blastocladiomycota</taxon>
        <taxon>Blastocladiomycetes</taxon>
        <taxon>Blastocladiales</taxon>
        <taxon>Catenariaceae</taxon>
        <taxon>Catenaria</taxon>
    </lineage>
</organism>
<evidence type="ECO:0000313" key="6">
    <source>
        <dbReference type="EMBL" id="ORZ37374.1"/>
    </source>
</evidence>
<evidence type="ECO:0000256" key="4">
    <source>
        <dbReference type="SAM" id="MobiDB-lite"/>
    </source>
</evidence>
<reference evidence="6 7" key="1">
    <citation type="submission" date="2016-07" db="EMBL/GenBank/DDBJ databases">
        <title>Pervasive Adenine N6-methylation of Active Genes in Fungi.</title>
        <authorList>
            <consortium name="DOE Joint Genome Institute"/>
            <person name="Mondo S.J."/>
            <person name="Dannebaum R.O."/>
            <person name="Kuo R.C."/>
            <person name="Labutti K."/>
            <person name="Haridas S."/>
            <person name="Kuo A."/>
            <person name="Salamov A."/>
            <person name="Ahrendt S.R."/>
            <person name="Lipzen A."/>
            <person name="Sullivan W."/>
            <person name="Andreopoulos W.B."/>
            <person name="Clum A."/>
            <person name="Lindquist E."/>
            <person name="Daum C."/>
            <person name="Ramamoorthy G.K."/>
            <person name="Gryganskyi A."/>
            <person name="Culley D."/>
            <person name="Magnuson J.K."/>
            <person name="James T.Y."/>
            <person name="O'Malley M.A."/>
            <person name="Stajich J.E."/>
            <person name="Spatafora J.W."/>
            <person name="Visel A."/>
            <person name="Grigoriev I.V."/>
        </authorList>
    </citation>
    <scope>NUCLEOTIDE SEQUENCE [LARGE SCALE GENOMIC DNA]</scope>
    <source>
        <strain evidence="6 7">PL171</strain>
    </source>
</reference>
<keyword evidence="3" id="KW-0175">Coiled coil</keyword>
<dbReference type="Proteomes" id="UP000193411">
    <property type="component" value="Unassembled WGS sequence"/>
</dbReference>
<dbReference type="CDD" id="cd01767">
    <property type="entry name" value="UBX"/>
    <property type="match status" value="1"/>
</dbReference>
<dbReference type="GO" id="GO:1903094">
    <property type="term" value="P:negative regulation of protein K48-linked deubiquitination"/>
    <property type="evidence" value="ECO:0007669"/>
    <property type="project" value="TreeGrafter"/>
</dbReference>
<feature type="region of interest" description="Disordered" evidence="4">
    <location>
        <begin position="169"/>
        <end position="202"/>
    </location>
</feature>
<sequence length="276" mass="30510">MTDSTNPQQPAGNPPAEEPAKLDAIDPNDEGTVKEGEGPTANSLRCDDCGKIFRNIDYAQIHAHKSGHANFSESTEIVKPLTEEEKKAKLAELQRKMAERRELRRLQDIQEQKERERIRRKAGQELVEVQEKLKEKEMLLAVEAKKREKIEEKSHKAKILAEIERDRQERLARQKGASAAAPAPKPAAAAPPRPAAAASANTARLQIRGAQPTPLVKEFAADATLQDVMTWLTSQGVGNGNLTTMFPRRVFGAAELTKTLRELDLTPSAALNFIKS</sequence>
<evidence type="ECO:0000256" key="2">
    <source>
        <dbReference type="ARBA" id="ARBA00022490"/>
    </source>
</evidence>
<dbReference type="PROSITE" id="PS00028">
    <property type="entry name" value="ZINC_FINGER_C2H2_1"/>
    <property type="match status" value="1"/>
</dbReference>
<keyword evidence="2" id="KW-0963">Cytoplasm</keyword>
<keyword evidence="7" id="KW-1185">Reference proteome</keyword>
<dbReference type="PANTHER" id="PTHR46340">
    <property type="entry name" value="UBX DOMAIN-CONTAINING PROTEIN 1"/>
    <property type="match status" value="1"/>
</dbReference>
<dbReference type="OrthoDB" id="10254930at2759"/>
<evidence type="ECO:0000259" key="5">
    <source>
        <dbReference type="PROSITE" id="PS50033"/>
    </source>
</evidence>
<comment type="caution">
    <text evidence="6">The sequence shown here is derived from an EMBL/GenBank/DDBJ whole genome shotgun (WGS) entry which is preliminary data.</text>
</comment>
<dbReference type="SUPFAM" id="SSF54236">
    <property type="entry name" value="Ubiquitin-like"/>
    <property type="match status" value="1"/>
</dbReference>
<dbReference type="InterPro" id="IPR057766">
    <property type="entry name" value="Znf-C2H2_OTU1-like_C"/>
</dbReference>
<evidence type="ECO:0000256" key="3">
    <source>
        <dbReference type="SAM" id="Coils"/>
    </source>
</evidence>
<evidence type="ECO:0000256" key="1">
    <source>
        <dbReference type="ARBA" id="ARBA00004496"/>
    </source>
</evidence>
<feature type="domain" description="UBX" evidence="5">
    <location>
        <begin position="198"/>
        <end position="273"/>
    </location>
</feature>
<dbReference type="SMART" id="SM00166">
    <property type="entry name" value="UBX"/>
    <property type="match status" value="1"/>
</dbReference>
<protein>
    <submittedName>
        <fullName evidence="6">Ubiquitin-related domain-containing protein</fullName>
    </submittedName>
</protein>
<dbReference type="PANTHER" id="PTHR46340:SF1">
    <property type="entry name" value="UBX DOMAIN-CONTAINING PROTEIN 1"/>
    <property type="match status" value="1"/>
</dbReference>
<dbReference type="PROSITE" id="PS50033">
    <property type="entry name" value="UBX"/>
    <property type="match status" value="1"/>
</dbReference>
<dbReference type="GO" id="GO:0005737">
    <property type="term" value="C:cytoplasm"/>
    <property type="evidence" value="ECO:0007669"/>
    <property type="project" value="UniProtKB-SubCell"/>
</dbReference>
<dbReference type="AlphaFoldDB" id="A0A1Y2HTT3"/>
<dbReference type="GO" id="GO:0036435">
    <property type="term" value="F:K48-linked polyubiquitin modification-dependent protein binding"/>
    <property type="evidence" value="ECO:0007669"/>
    <property type="project" value="TreeGrafter"/>
</dbReference>
<accession>A0A1Y2HTT3</accession>
<dbReference type="GO" id="GO:0005634">
    <property type="term" value="C:nucleus"/>
    <property type="evidence" value="ECO:0007669"/>
    <property type="project" value="TreeGrafter"/>
</dbReference>
<feature type="compositionally biased region" description="Polar residues" evidence="4">
    <location>
        <begin position="1"/>
        <end position="11"/>
    </location>
</feature>
<dbReference type="InterPro" id="IPR001012">
    <property type="entry name" value="UBX_dom"/>
</dbReference>
<dbReference type="STRING" id="765915.A0A1Y2HTT3"/>
<dbReference type="Gene3D" id="3.10.20.90">
    <property type="entry name" value="Phosphatidylinositol 3-kinase Catalytic Subunit, Chain A, domain 1"/>
    <property type="match status" value="1"/>
</dbReference>